<dbReference type="InterPro" id="IPR001343">
    <property type="entry name" value="Hemolysn_Ca-bd"/>
</dbReference>
<feature type="transmembrane region" description="Helical" evidence="3">
    <location>
        <begin position="42"/>
        <end position="63"/>
    </location>
</feature>
<keyword evidence="3" id="KW-0472">Membrane</keyword>
<comment type="caution">
    <text evidence="4">The sequence shown here is derived from an EMBL/GenBank/DDBJ whole genome shotgun (WGS) entry which is preliminary data.</text>
</comment>
<sequence length="317" mass="33957">MKDLLQEPLSLLFLGTLSIVILLFTAKLLFRQKEWPMSQSKKLTVSMLTTVGIFLIGTFLYVATSFSEQHTCLGLPATIVGTENRDVLEGTSEDDVIVGLGGDDLIKGHGGNDTICGGMGNDTIEGGPGNDTIDGEEGDNIIDGGEDTDFIKAQDGTDTCVNGERVDGCESDLGLLPPDPGEAGKVTLEGIDSDGDGVRDDIQRYIALTYLDSEKTRAALTQLALSIQDALLDADSEEMSITHAIEKNKAIACLVYTNGIDDAENIYDELLSPAMNTEKRGRAYIAYLGQISGQGFSGVPKDERKFACNFDPDALEN</sequence>
<evidence type="ECO:0000256" key="3">
    <source>
        <dbReference type="SAM" id="Phobius"/>
    </source>
</evidence>
<dbReference type="InterPro" id="IPR018511">
    <property type="entry name" value="Hemolysin-typ_Ca-bd_CS"/>
</dbReference>
<dbReference type="Proteomes" id="UP000229098">
    <property type="component" value="Unassembled WGS sequence"/>
</dbReference>
<dbReference type="PANTHER" id="PTHR38340:SF1">
    <property type="entry name" value="S-LAYER PROTEIN"/>
    <property type="match status" value="1"/>
</dbReference>
<evidence type="ECO:0000256" key="1">
    <source>
        <dbReference type="ARBA" id="ARBA00004613"/>
    </source>
</evidence>
<dbReference type="EMBL" id="PFEF01000003">
    <property type="protein sequence ID" value="PJE64720.1"/>
    <property type="molecule type" value="Genomic_DNA"/>
</dbReference>
<feature type="transmembrane region" description="Helical" evidence="3">
    <location>
        <begin position="12"/>
        <end position="30"/>
    </location>
</feature>
<dbReference type="GO" id="GO:0005509">
    <property type="term" value="F:calcium ion binding"/>
    <property type="evidence" value="ECO:0007669"/>
    <property type="project" value="InterPro"/>
</dbReference>
<organism evidence="4 5">
    <name type="scientific">Candidatus Ryanbacteria bacterium CG10_big_fil_rev_8_21_14_0_10_43_42</name>
    <dbReference type="NCBI Taxonomy" id="1974864"/>
    <lineage>
        <taxon>Bacteria</taxon>
        <taxon>Candidatus Ryaniibacteriota</taxon>
    </lineage>
</organism>
<keyword evidence="2" id="KW-0964">Secreted</keyword>
<dbReference type="PROSITE" id="PS00330">
    <property type="entry name" value="HEMOLYSIN_CALCIUM"/>
    <property type="match status" value="2"/>
</dbReference>
<dbReference type="PANTHER" id="PTHR38340">
    <property type="entry name" value="S-LAYER PROTEIN"/>
    <property type="match status" value="1"/>
</dbReference>
<dbReference type="InterPro" id="IPR011049">
    <property type="entry name" value="Serralysin-like_metalloprot_C"/>
</dbReference>
<protein>
    <recommendedName>
        <fullName evidence="6">Calcium-binding protein</fullName>
    </recommendedName>
</protein>
<evidence type="ECO:0000313" key="5">
    <source>
        <dbReference type="Proteomes" id="UP000229098"/>
    </source>
</evidence>
<accession>A0A2M8KXR8</accession>
<dbReference type="InterPro" id="IPR050557">
    <property type="entry name" value="RTX_toxin/Mannuronan_C5-epim"/>
</dbReference>
<reference evidence="5" key="1">
    <citation type="submission" date="2017-09" db="EMBL/GenBank/DDBJ databases">
        <title>Depth-based differentiation of microbial function through sediment-hosted aquifers and enrichment of novel symbionts in the deep terrestrial subsurface.</title>
        <authorList>
            <person name="Probst A.J."/>
            <person name="Ladd B."/>
            <person name="Jarett J.K."/>
            <person name="Geller-Mcgrath D.E."/>
            <person name="Sieber C.M.K."/>
            <person name="Emerson J.B."/>
            <person name="Anantharaman K."/>
            <person name="Thomas B.C."/>
            <person name="Malmstrom R."/>
            <person name="Stieglmeier M."/>
            <person name="Klingl A."/>
            <person name="Woyke T."/>
            <person name="Ryan C.M."/>
            <person name="Banfield J.F."/>
        </authorList>
    </citation>
    <scope>NUCLEOTIDE SEQUENCE [LARGE SCALE GENOMIC DNA]</scope>
</reference>
<keyword evidence="3" id="KW-1133">Transmembrane helix</keyword>
<evidence type="ECO:0000313" key="4">
    <source>
        <dbReference type="EMBL" id="PJE64720.1"/>
    </source>
</evidence>
<evidence type="ECO:0008006" key="6">
    <source>
        <dbReference type="Google" id="ProtNLM"/>
    </source>
</evidence>
<evidence type="ECO:0000256" key="2">
    <source>
        <dbReference type="ARBA" id="ARBA00022525"/>
    </source>
</evidence>
<dbReference type="AlphaFoldDB" id="A0A2M8KXR8"/>
<dbReference type="SUPFAM" id="SSF51120">
    <property type="entry name" value="beta-Roll"/>
    <property type="match status" value="1"/>
</dbReference>
<keyword evidence="3" id="KW-0812">Transmembrane</keyword>
<dbReference type="GO" id="GO:0005576">
    <property type="term" value="C:extracellular region"/>
    <property type="evidence" value="ECO:0007669"/>
    <property type="project" value="UniProtKB-SubCell"/>
</dbReference>
<gene>
    <name evidence="4" type="ORF">COU90_00395</name>
</gene>
<name>A0A2M8KXR8_9BACT</name>
<dbReference type="PRINTS" id="PR00313">
    <property type="entry name" value="CABNDNGRPT"/>
</dbReference>
<proteinExistence type="predicted"/>
<comment type="subcellular location">
    <subcellularLocation>
        <location evidence="1">Secreted</location>
    </subcellularLocation>
</comment>
<dbReference type="Pfam" id="PF00353">
    <property type="entry name" value="HemolysinCabind"/>
    <property type="match status" value="2"/>
</dbReference>
<dbReference type="Gene3D" id="2.150.10.10">
    <property type="entry name" value="Serralysin-like metalloprotease, C-terminal"/>
    <property type="match status" value="1"/>
</dbReference>